<dbReference type="SUPFAM" id="SSF55073">
    <property type="entry name" value="Nucleotide cyclase"/>
    <property type="match status" value="1"/>
</dbReference>
<comment type="caution">
    <text evidence="3">The sequence shown here is derived from an EMBL/GenBank/DDBJ whole genome shotgun (WGS) entry which is preliminary data.</text>
</comment>
<feature type="transmembrane region" description="Helical" evidence="1">
    <location>
        <begin position="93"/>
        <end position="112"/>
    </location>
</feature>
<dbReference type="InterPro" id="IPR029787">
    <property type="entry name" value="Nucleotide_cyclase"/>
</dbReference>
<feature type="transmembrane region" description="Helical" evidence="1">
    <location>
        <begin position="62"/>
        <end position="81"/>
    </location>
</feature>
<feature type="domain" description="GGDEF" evidence="2">
    <location>
        <begin position="253"/>
        <end position="385"/>
    </location>
</feature>
<protein>
    <submittedName>
        <fullName evidence="3">GGDEF domain-containing protein</fullName>
    </submittedName>
</protein>
<feature type="transmembrane region" description="Helical" evidence="1">
    <location>
        <begin position="118"/>
        <end position="141"/>
    </location>
</feature>
<dbReference type="InterPro" id="IPR000160">
    <property type="entry name" value="GGDEF_dom"/>
</dbReference>
<dbReference type="SMART" id="SM00267">
    <property type="entry name" value="GGDEF"/>
    <property type="match status" value="1"/>
</dbReference>
<evidence type="ECO:0000313" key="3">
    <source>
        <dbReference type="EMBL" id="ROR82290.1"/>
    </source>
</evidence>
<dbReference type="EMBL" id="RKHL01000001">
    <property type="protein sequence ID" value="ROR82290.1"/>
    <property type="molecule type" value="Genomic_DNA"/>
</dbReference>
<organism evidence="3 4">
    <name type="scientific">Plantibacter flavus</name>
    <dbReference type="NCBI Taxonomy" id="150123"/>
    <lineage>
        <taxon>Bacteria</taxon>
        <taxon>Bacillati</taxon>
        <taxon>Actinomycetota</taxon>
        <taxon>Actinomycetes</taxon>
        <taxon>Micrococcales</taxon>
        <taxon>Microbacteriaceae</taxon>
        <taxon>Plantibacter</taxon>
    </lineage>
</organism>
<keyword evidence="1" id="KW-0472">Membrane</keyword>
<dbReference type="RefSeq" id="WP_085513213.1">
    <property type="nucleotide sequence ID" value="NZ_FXAP01000005.1"/>
</dbReference>
<evidence type="ECO:0000256" key="1">
    <source>
        <dbReference type="SAM" id="Phobius"/>
    </source>
</evidence>
<sequence length="390" mass="40508">MIFDSQTVAVINALVIFVCGATFIVNTFMRKDDASGRVWSVSYMAGMFTSFSYVVSALSQGAWWAIAAGNGGYVLSIAALWSGARLFNGKSSLLWVSLIGTAVTIVAALAAGPSGGPWAGAPATFLCIALFAGLGTGETLVGAMRDNPTTRGFTIVLGIASLFFAARLIALLVEGPDGSLFTTLFGTVAASLLLIALLIVATVVLSVLRAERAAPASRRHGSIVAYTGDDVLLQESFVRIVDDWLERANFHDEQLAILHVRLDDLDEMKTAFGAAFSSEVAAGFISSVRRYGPTLSDIGEDGAGCLLIATPAVDADVALQAAKGIQDGLLDHPVETTPRLRPTASIGIALTDYLGYDVAVLTRAASDASLRAAAAGGNRTVLASSAPTGR</sequence>
<dbReference type="Gene3D" id="3.30.70.270">
    <property type="match status" value="1"/>
</dbReference>
<keyword evidence="4" id="KW-1185">Reference proteome</keyword>
<dbReference type="Proteomes" id="UP000266915">
    <property type="component" value="Unassembled WGS sequence"/>
</dbReference>
<dbReference type="Pfam" id="PF00990">
    <property type="entry name" value="GGDEF"/>
    <property type="match status" value="1"/>
</dbReference>
<feature type="transmembrane region" description="Helical" evidence="1">
    <location>
        <begin position="185"/>
        <end position="208"/>
    </location>
</feature>
<keyword evidence="1" id="KW-1133">Transmembrane helix</keyword>
<feature type="transmembrane region" description="Helical" evidence="1">
    <location>
        <begin position="153"/>
        <end position="173"/>
    </location>
</feature>
<evidence type="ECO:0000313" key="4">
    <source>
        <dbReference type="Proteomes" id="UP000266915"/>
    </source>
</evidence>
<dbReference type="AlphaFoldDB" id="A0A3N2C4C9"/>
<proteinExistence type="predicted"/>
<feature type="transmembrane region" description="Helical" evidence="1">
    <location>
        <begin position="38"/>
        <end position="56"/>
    </location>
</feature>
<reference evidence="3 4" key="1">
    <citation type="submission" date="2018-11" db="EMBL/GenBank/DDBJ databases">
        <title>Sequencing the genomes of 1000 actinobacteria strains.</title>
        <authorList>
            <person name="Klenk H.-P."/>
        </authorList>
    </citation>
    <scope>NUCLEOTIDE SEQUENCE [LARGE SCALE GENOMIC DNA]</scope>
    <source>
        <strain evidence="3 4">DSM 14012</strain>
    </source>
</reference>
<dbReference type="InterPro" id="IPR043128">
    <property type="entry name" value="Rev_trsase/Diguanyl_cyclase"/>
</dbReference>
<evidence type="ECO:0000259" key="2">
    <source>
        <dbReference type="PROSITE" id="PS50887"/>
    </source>
</evidence>
<gene>
    <name evidence="3" type="ORF">EDD42_2378</name>
</gene>
<feature type="transmembrane region" description="Helical" evidence="1">
    <location>
        <begin position="6"/>
        <end position="26"/>
    </location>
</feature>
<keyword evidence="1" id="KW-0812">Transmembrane</keyword>
<name>A0A3N2C4C9_9MICO</name>
<accession>A0A3N2C4C9</accession>
<dbReference type="PROSITE" id="PS50887">
    <property type="entry name" value="GGDEF"/>
    <property type="match status" value="1"/>
</dbReference>